<dbReference type="Proteomes" id="UP001652627">
    <property type="component" value="Chromosome 33"/>
</dbReference>
<dbReference type="Pfam" id="PF09735">
    <property type="entry name" value="Nckap1"/>
    <property type="match status" value="1"/>
</dbReference>
<evidence type="ECO:0000313" key="2">
    <source>
        <dbReference type="Proteomes" id="UP001652627"/>
    </source>
</evidence>
<feature type="compositionally biased region" description="Pro residues" evidence="1">
    <location>
        <begin position="47"/>
        <end position="58"/>
    </location>
</feature>
<sequence length="1198" mass="133049">MGSPCPVGSPLSSSPCPRPPVPPPIRRHSTRCPPAYFQHAFKNPSVKPSPGPREPPSPRCHCRPRGATAAAAVVPEHKFAEKLTILNERGRGVLVRIYNVKKSCADPRTRPPPLGDKALEPCARFVHKKFPQLDVRSGTQHLGPVHKDKGDIARALGPFYHSFVDVLEFRDHVYELLNTIDASQCFFDINVNYDFTKSYLDLVVTYVSLVLLLARTEDRRVLIGMYHCAHEMIHGTSDPSFARLGQMVLEYDHPLKKLAEEFGPHTKAVTSALLSLHFLFARRNQAAEQWRSDQLLSLLSAAGTMLSPASSDTMACEYLSLEVMERWIILGFLVCPGALAASPQCLELWRLALQGSLHVTLVRDEALAVHKVTEELLGALKGYGKRVADVKECKEHAVAHSGALHRGRRTYLRGALRELEALLADQPGLLGPKALFVFMALAFCRDEVSWLARHAEHVTKTKTPEDFTDSHVAELLFLMEQLRALVRRQAGVLQRYHVQYLARFDALVLSEVIQNLSVCPEEESIILSSFVSSLSALSLKQVDDKEPFDFAPLRLDWFRLQAYTSVAKASLPLSTNPDVGRVMNLIVFHTKLLDSLEDLLAEASDLSDLCFYPRPVEKMFMATMEEPSMLRYSIAFPLLCSHFSRCNHAMCPEEYPHLKATALGLCNKFLEEMARQASACVMDACAEQHNLSEQLLPKHCASTVSKARNKKASKQLSKKAEPERDKPGAESQRKDRTLTTNMDKLHLTLAELSLSLNHVPNFTVFEHTVTPAEYLSSHLETRFTKAIVAMAGYSQATQEVARPSEMLAGLSAYVTFIQSLGQFVGLDTGRIIRNVLLQQTQPRDAAGEQTLTTIYTNWYLEALLRQASTGAIVLAPALQAFATVPREGEPAFSAAEFSDVSEMRALAELIGPYGMKFLSDNLMWHVGSQVGELKKLVNENMDTLVQLRANSYKPEQMAALLPRLSSADNVLKRMTIIGEILSFRAMAQQGLREVFSHHCPFLMGPIECLTDVVTPDTDIQVTLSIFELASAAGIPCDIDPALVNVLAGGKTDGSSPEEDYKVACLLLVFVAVSLPLLASDPASIYNTEMDGYNNNIHCLAKAIIHVSAALFTIHNKNIETHLKEFLLLASVSLLQLGQETDKQRARNRDSVSLLLQLLVAESSFLTVDMLETCFPYVLLRNAYREVCRENLLSRIPSH</sequence>
<accession>A0ABM4FYK4</accession>
<feature type="region of interest" description="Disordered" evidence="1">
    <location>
        <begin position="40"/>
        <end position="59"/>
    </location>
</feature>
<keyword evidence="2" id="KW-1185">Reference proteome</keyword>
<proteinExistence type="predicted"/>
<name>A0ABM4FYK4_9AVES</name>
<reference evidence="3" key="1">
    <citation type="submission" date="2025-08" db="UniProtKB">
        <authorList>
            <consortium name="RefSeq"/>
        </authorList>
    </citation>
    <scope>IDENTIFICATION</scope>
    <source>
        <tissue evidence="3">Blood</tissue>
    </source>
</reference>
<organism evidence="2 3">
    <name type="scientific">Apteryx mantelli</name>
    <name type="common">North Island brown kiwi</name>
    <dbReference type="NCBI Taxonomy" id="2696672"/>
    <lineage>
        <taxon>Eukaryota</taxon>
        <taxon>Metazoa</taxon>
        <taxon>Chordata</taxon>
        <taxon>Craniata</taxon>
        <taxon>Vertebrata</taxon>
        <taxon>Euteleostomi</taxon>
        <taxon>Archelosauria</taxon>
        <taxon>Archosauria</taxon>
        <taxon>Dinosauria</taxon>
        <taxon>Saurischia</taxon>
        <taxon>Theropoda</taxon>
        <taxon>Coelurosauria</taxon>
        <taxon>Aves</taxon>
        <taxon>Palaeognathae</taxon>
        <taxon>Apterygiformes</taxon>
        <taxon>Apterygidae</taxon>
        <taxon>Apteryx</taxon>
    </lineage>
</organism>
<feature type="region of interest" description="Disordered" evidence="1">
    <location>
        <begin position="706"/>
        <end position="739"/>
    </location>
</feature>
<evidence type="ECO:0000313" key="3">
    <source>
        <dbReference type="RefSeq" id="XP_067170021.1"/>
    </source>
</evidence>
<protein>
    <submittedName>
        <fullName evidence="3">Nck-associated protein 1-like isoform X1</fullName>
    </submittedName>
</protein>
<gene>
    <name evidence="3" type="primary">NCKAP1L</name>
</gene>
<dbReference type="InterPro" id="IPR019137">
    <property type="entry name" value="Nck-associated_protein-1"/>
</dbReference>
<dbReference type="PANTHER" id="PTHR12093">
    <property type="entry name" value="NCK-ASSOCIATED PROTEIN 1"/>
    <property type="match status" value="1"/>
</dbReference>
<dbReference type="RefSeq" id="XP_067170021.1">
    <property type="nucleotide sequence ID" value="XM_067313920.1"/>
</dbReference>
<feature type="region of interest" description="Disordered" evidence="1">
    <location>
        <begin position="1"/>
        <end position="33"/>
    </location>
</feature>
<dbReference type="GeneID" id="106495727"/>
<feature type="compositionally biased region" description="Basic residues" evidence="1">
    <location>
        <begin position="707"/>
        <end position="717"/>
    </location>
</feature>
<evidence type="ECO:0000256" key="1">
    <source>
        <dbReference type="SAM" id="MobiDB-lite"/>
    </source>
</evidence>
<dbReference type="PANTHER" id="PTHR12093:SF9">
    <property type="entry name" value="NCK-ASSOCIATED PROTEIN 1-LIKE"/>
    <property type="match status" value="1"/>
</dbReference>
<feature type="compositionally biased region" description="Basic and acidic residues" evidence="1">
    <location>
        <begin position="718"/>
        <end position="737"/>
    </location>
</feature>